<dbReference type="GO" id="GO:0004479">
    <property type="term" value="F:methionyl-tRNA formyltransferase activity"/>
    <property type="evidence" value="ECO:0007669"/>
    <property type="project" value="UniProtKB-UniRule"/>
</dbReference>
<dbReference type="Pfam" id="PF02911">
    <property type="entry name" value="Formyl_trans_C"/>
    <property type="match status" value="1"/>
</dbReference>
<evidence type="ECO:0000256" key="1">
    <source>
        <dbReference type="ARBA" id="ARBA00010699"/>
    </source>
</evidence>
<dbReference type="GO" id="GO:0005829">
    <property type="term" value="C:cytosol"/>
    <property type="evidence" value="ECO:0007669"/>
    <property type="project" value="TreeGrafter"/>
</dbReference>
<dbReference type="SUPFAM" id="SSF50486">
    <property type="entry name" value="FMT C-terminal domain-like"/>
    <property type="match status" value="1"/>
</dbReference>
<proteinExistence type="inferred from homology"/>
<feature type="binding site" evidence="5">
    <location>
        <begin position="109"/>
        <end position="112"/>
    </location>
    <ligand>
        <name>(6S)-5,6,7,8-tetrahydrofolate</name>
        <dbReference type="ChEBI" id="CHEBI:57453"/>
    </ligand>
</feature>
<dbReference type="Gene3D" id="3.40.50.12230">
    <property type="match status" value="1"/>
</dbReference>
<dbReference type="HOGENOM" id="CLU_033347_1_0_11"/>
<dbReference type="CDD" id="cd08646">
    <property type="entry name" value="FMT_core_Met-tRNA-FMT_N"/>
    <property type="match status" value="1"/>
</dbReference>
<dbReference type="InterPro" id="IPR011034">
    <property type="entry name" value="Formyl_transferase-like_C_sf"/>
</dbReference>
<comment type="function">
    <text evidence="5">Attaches a formyl group to the free amino group of methionyl-tRNA(fMet). The formyl group appears to play a dual role in the initiator identity of N-formylmethionyl-tRNA by promoting its recognition by IF2 and preventing the misappropriation of this tRNA by the elongation apparatus.</text>
</comment>
<dbReference type="InterPro" id="IPR005793">
    <property type="entry name" value="Formyl_trans_C"/>
</dbReference>
<feature type="domain" description="Formyl transferase N-terminal" evidence="6">
    <location>
        <begin position="2"/>
        <end position="180"/>
    </location>
</feature>
<evidence type="ECO:0000259" key="6">
    <source>
        <dbReference type="Pfam" id="PF00551"/>
    </source>
</evidence>
<keyword evidence="3 5" id="KW-0808">Transferase</keyword>
<evidence type="ECO:0000256" key="2">
    <source>
        <dbReference type="ARBA" id="ARBA00012261"/>
    </source>
</evidence>
<evidence type="ECO:0000313" key="9">
    <source>
        <dbReference type="Proteomes" id="UP000019754"/>
    </source>
</evidence>
<dbReference type="NCBIfam" id="TIGR00460">
    <property type="entry name" value="fmt"/>
    <property type="match status" value="1"/>
</dbReference>
<dbReference type="PANTHER" id="PTHR11138:SF5">
    <property type="entry name" value="METHIONYL-TRNA FORMYLTRANSFERASE, MITOCHONDRIAL"/>
    <property type="match status" value="1"/>
</dbReference>
<dbReference type="PANTHER" id="PTHR11138">
    <property type="entry name" value="METHIONYL-TRNA FORMYLTRANSFERASE"/>
    <property type="match status" value="1"/>
</dbReference>
<dbReference type="Proteomes" id="UP000019754">
    <property type="component" value="Unassembled WGS sequence"/>
</dbReference>
<dbReference type="CDD" id="cd08704">
    <property type="entry name" value="Met_tRNA_FMT_C"/>
    <property type="match status" value="1"/>
</dbReference>
<protein>
    <recommendedName>
        <fullName evidence="2 5">Methionyl-tRNA formyltransferase</fullName>
        <ecNumber evidence="2 5">2.1.2.9</ecNumber>
    </recommendedName>
</protein>
<dbReference type="HAMAP" id="MF_00182">
    <property type="entry name" value="Formyl_trans"/>
    <property type="match status" value="1"/>
</dbReference>
<dbReference type="STRING" id="1249481.D641_0104080"/>
<evidence type="ECO:0000256" key="4">
    <source>
        <dbReference type="ARBA" id="ARBA00022917"/>
    </source>
</evidence>
<evidence type="ECO:0000313" key="8">
    <source>
        <dbReference type="EMBL" id="EYT50450.1"/>
    </source>
</evidence>
<evidence type="ECO:0000259" key="7">
    <source>
        <dbReference type="Pfam" id="PF02911"/>
    </source>
</evidence>
<dbReference type="InterPro" id="IPR036477">
    <property type="entry name" value="Formyl_transf_N_sf"/>
</dbReference>
<evidence type="ECO:0000256" key="3">
    <source>
        <dbReference type="ARBA" id="ARBA00022679"/>
    </source>
</evidence>
<dbReference type="AlphaFoldDB" id="A0A022L3A7"/>
<reference evidence="8 9" key="1">
    <citation type="journal article" date="2013" name="Genome Announc.">
        <title>Draft genome sequence of an Actinobacterium, Brachybacterium muris strain UCD-AY4.</title>
        <authorList>
            <person name="Lo J.R."/>
            <person name="Lang J.M."/>
            <person name="Darling A.E."/>
            <person name="Eisen J.A."/>
            <person name="Coil D.A."/>
        </authorList>
    </citation>
    <scope>NUCLEOTIDE SEQUENCE [LARGE SCALE GENOMIC DNA]</scope>
    <source>
        <strain evidence="8 9">UCD-AY4</strain>
    </source>
</reference>
<dbReference type="OrthoDB" id="9802815at2"/>
<keyword evidence="9" id="KW-1185">Reference proteome</keyword>
<comment type="caution">
    <text evidence="8">The sequence shown here is derived from an EMBL/GenBank/DDBJ whole genome shotgun (WGS) entry which is preliminary data.</text>
</comment>
<dbReference type="InterPro" id="IPR044135">
    <property type="entry name" value="Met-tRNA-FMT_C"/>
</dbReference>
<evidence type="ECO:0000256" key="5">
    <source>
        <dbReference type="HAMAP-Rule" id="MF_00182"/>
    </source>
</evidence>
<accession>A0A022L3A7</accession>
<dbReference type="InterPro" id="IPR005794">
    <property type="entry name" value="Fmt"/>
</dbReference>
<dbReference type="EC" id="2.1.2.9" evidence="2 5"/>
<dbReference type="InterPro" id="IPR041711">
    <property type="entry name" value="Met-tRNA-FMT_N"/>
</dbReference>
<sequence>MRLIFAGTPATALPSLRALLDSRHEVVAVLTRADAPAGRGRKLTPSPVKALALEAGVPVLTPTTLRDPEVQAQLRALDADAAAVVAYGKLIPAEALAIPTLGWVNLHFSLLPALRGAAPAQRAVLSGATATGMTVFRLDEGLDTGEVITTRERTIGPYETAGELLEAMAEDGASLLLRALDSMADGTATFSVQDHQAATHAAKLSSAEARIDWDHPAQQVSAHIRGMSPHPGAWTEWEGTRMKVLGLEPVPETTGDDHLAPGRLRATKRHLLVGTATDPLAIAQVAPAGKRPMRGADWARGASLAADAAFDSDDQKEQR</sequence>
<keyword evidence="4 5" id="KW-0648">Protein biosynthesis</keyword>
<comment type="similarity">
    <text evidence="1 5">Belongs to the Fmt family.</text>
</comment>
<organism evidence="8 9">
    <name type="scientific">Brachybacterium muris UCD-AY4</name>
    <dbReference type="NCBI Taxonomy" id="1249481"/>
    <lineage>
        <taxon>Bacteria</taxon>
        <taxon>Bacillati</taxon>
        <taxon>Actinomycetota</taxon>
        <taxon>Actinomycetes</taxon>
        <taxon>Micrococcales</taxon>
        <taxon>Dermabacteraceae</taxon>
        <taxon>Brachybacterium</taxon>
    </lineage>
</organism>
<dbReference type="RefSeq" id="WP_017822528.1">
    <property type="nucleotide sequence ID" value="NZ_AORC01000004.1"/>
</dbReference>
<dbReference type="EMBL" id="AORC01000004">
    <property type="protein sequence ID" value="EYT50450.1"/>
    <property type="molecule type" value="Genomic_DNA"/>
</dbReference>
<feature type="domain" description="Formyl transferase C-terminal" evidence="7">
    <location>
        <begin position="203"/>
        <end position="302"/>
    </location>
</feature>
<comment type="catalytic activity">
    <reaction evidence="5">
        <text>L-methionyl-tRNA(fMet) + (6R)-10-formyltetrahydrofolate = N-formyl-L-methionyl-tRNA(fMet) + (6S)-5,6,7,8-tetrahydrofolate + H(+)</text>
        <dbReference type="Rhea" id="RHEA:24380"/>
        <dbReference type="Rhea" id="RHEA-COMP:9952"/>
        <dbReference type="Rhea" id="RHEA-COMP:9953"/>
        <dbReference type="ChEBI" id="CHEBI:15378"/>
        <dbReference type="ChEBI" id="CHEBI:57453"/>
        <dbReference type="ChEBI" id="CHEBI:78530"/>
        <dbReference type="ChEBI" id="CHEBI:78844"/>
        <dbReference type="ChEBI" id="CHEBI:195366"/>
        <dbReference type="EC" id="2.1.2.9"/>
    </reaction>
</comment>
<dbReference type="FunFam" id="3.40.50.12230:FF:000001">
    <property type="entry name" value="Methionyl-tRNA formyltransferase"/>
    <property type="match status" value="1"/>
</dbReference>
<dbReference type="SUPFAM" id="SSF53328">
    <property type="entry name" value="Formyltransferase"/>
    <property type="match status" value="1"/>
</dbReference>
<name>A0A022L3A7_9MICO</name>
<dbReference type="Pfam" id="PF00551">
    <property type="entry name" value="Formyl_trans_N"/>
    <property type="match status" value="1"/>
</dbReference>
<gene>
    <name evidence="5" type="primary">fmt</name>
    <name evidence="8" type="ORF">D641_0104080</name>
</gene>
<dbReference type="InterPro" id="IPR002376">
    <property type="entry name" value="Formyl_transf_N"/>
</dbReference>